<comment type="caution">
    <text evidence="7">The sequence shown here is derived from an EMBL/GenBank/DDBJ whole genome shotgun (WGS) entry which is preliminary data.</text>
</comment>
<evidence type="ECO:0000256" key="4">
    <source>
        <dbReference type="ARBA" id="ARBA00022679"/>
    </source>
</evidence>
<dbReference type="EMBL" id="AMZH03031349">
    <property type="protein sequence ID" value="RRT32594.1"/>
    <property type="molecule type" value="Genomic_DNA"/>
</dbReference>
<evidence type="ECO:0000313" key="7">
    <source>
        <dbReference type="EMBL" id="RRT32594.1"/>
    </source>
</evidence>
<sequence length="192" mass="21820">MAPRPPTRWTKHRPPERRIWFPLLLLSSLLLAVASLHAVAAFLRRANSLGRWCAPRPAECIAGDVASPRPRPRIAIVSFSDESEGGGRRSFRGVRAAVEGNKRAYAEQMGYEYVDARDLVDRSRPPNWSKILAVRSQLPLYDWVFWNDAVRVYSDGDFMVHLAGLDEKKKWVEVIIEQSRAWYGKGDATFSP</sequence>
<gene>
    <name evidence="7" type="ORF">B296_00052270</name>
</gene>
<dbReference type="GO" id="GO:0016757">
    <property type="term" value="F:glycosyltransferase activity"/>
    <property type="evidence" value="ECO:0007669"/>
    <property type="project" value="UniProtKB-KW"/>
</dbReference>
<keyword evidence="3" id="KW-0328">Glycosyltransferase</keyword>
<protein>
    <submittedName>
        <fullName evidence="7">Uncharacterized protein</fullName>
    </submittedName>
</protein>
<organism evidence="7 8">
    <name type="scientific">Ensete ventricosum</name>
    <name type="common">Abyssinian banana</name>
    <name type="synonym">Musa ensete</name>
    <dbReference type="NCBI Taxonomy" id="4639"/>
    <lineage>
        <taxon>Eukaryota</taxon>
        <taxon>Viridiplantae</taxon>
        <taxon>Streptophyta</taxon>
        <taxon>Embryophyta</taxon>
        <taxon>Tracheophyta</taxon>
        <taxon>Spermatophyta</taxon>
        <taxon>Magnoliopsida</taxon>
        <taxon>Liliopsida</taxon>
        <taxon>Zingiberales</taxon>
        <taxon>Musaceae</taxon>
        <taxon>Ensete</taxon>
    </lineage>
</organism>
<accession>A0A426WZE1</accession>
<name>A0A426WZE1_ENSVE</name>
<dbReference type="PANTHER" id="PTHR31306:SF4">
    <property type="entry name" value="ALPHA-1,2-GALACTOSYLTRANSFERASE"/>
    <property type="match status" value="1"/>
</dbReference>
<evidence type="ECO:0000256" key="1">
    <source>
        <dbReference type="ARBA" id="ARBA00004323"/>
    </source>
</evidence>
<proteinExistence type="inferred from homology"/>
<evidence type="ECO:0000313" key="8">
    <source>
        <dbReference type="Proteomes" id="UP000287651"/>
    </source>
</evidence>
<keyword evidence="4" id="KW-0808">Transferase</keyword>
<dbReference type="PANTHER" id="PTHR31306">
    <property type="entry name" value="ALPHA-1,6-MANNOSYLTRANSFERASE MNN11-RELATED"/>
    <property type="match status" value="1"/>
</dbReference>
<dbReference type="GO" id="GO:0006487">
    <property type="term" value="P:protein N-linked glycosylation"/>
    <property type="evidence" value="ECO:0007669"/>
    <property type="project" value="TreeGrafter"/>
</dbReference>
<evidence type="ECO:0000256" key="6">
    <source>
        <dbReference type="ARBA" id="ARBA00023034"/>
    </source>
</evidence>
<keyword evidence="5" id="KW-0735">Signal-anchor</keyword>
<comment type="subcellular location">
    <subcellularLocation>
        <location evidence="1">Golgi apparatus membrane</location>
        <topology evidence="1">Single-pass type II membrane protein</topology>
    </subcellularLocation>
</comment>
<dbReference type="Proteomes" id="UP000287651">
    <property type="component" value="Unassembled WGS sequence"/>
</dbReference>
<dbReference type="Gene3D" id="3.90.550.10">
    <property type="entry name" value="Spore Coat Polysaccharide Biosynthesis Protein SpsA, Chain A"/>
    <property type="match status" value="1"/>
</dbReference>
<dbReference type="InterPro" id="IPR008630">
    <property type="entry name" value="Glyco_trans_34"/>
</dbReference>
<comment type="similarity">
    <text evidence="2">Belongs to the glycosyltransferase 34 family.</text>
</comment>
<dbReference type="GO" id="GO:0000139">
    <property type="term" value="C:Golgi membrane"/>
    <property type="evidence" value="ECO:0007669"/>
    <property type="project" value="UniProtKB-SubCell"/>
</dbReference>
<evidence type="ECO:0000256" key="3">
    <source>
        <dbReference type="ARBA" id="ARBA00022676"/>
    </source>
</evidence>
<reference evidence="7 8" key="1">
    <citation type="journal article" date="2014" name="Agronomy (Basel)">
        <title>A Draft Genome Sequence for Ensete ventricosum, the Drought-Tolerant Tree Against Hunger.</title>
        <authorList>
            <person name="Harrison J."/>
            <person name="Moore K.A."/>
            <person name="Paszkiewicz K."/>
            <person name="Jones T."/>
            <person name="Grant M."/>
            <person name="Ambacheew D."/>
            <person name="Muzemil S."/>
            <person name="Studholme D.J."/>
        </authorList>
    </citation>
    <scope>NUCLEOTIDE SEQUENCE [LARGE SCALE GENOMIC DNA]</scope>
</reference>
<dbReference type="InterPro" id="IPR029044">
    <property type="entry name" value="Nucleotide-diphossugar_trans"/>
</dbReference>
<evidence type="ECO:0000256" key="2">
    <source>
        <dbReference type="ARBA" id="ARBA00005664"/>
    </source>
</evidence>
<dbReference type="AlphaFoldDB" id="A0A426WZE1"/>
<keyword evidence="6" id="KW-0333">Golgi apparatus</keyword>
<evidence type="ECO:0000256" key="5">
    <source>
        <dbReference type="ARBA" id="ARBA00022968"/>
    </source>
</evidence>
<keyword evidence="5" id="KW-0812">Transmembrane</keyword>